<sequence length="96" mass="10733">MKLDVDACPEVIIYVLENASSFERLIINGKVMSGDVIDLLKSKLDSETCVKDVTDIIIGVLDFLAEDIEIGRKRVVYLKIGLSRVYMLKEGVTNLK</sequence>
<dbReference type="AlphaFoldDB" id="A0ABD3BTW3"/>
<gene>
    <name evidence="1" type="ORF">CASFOL_035037</name>
</gene>
<reference evidence="2" key="1">
    <citation type="journal article" date="2024" name="IScience">
        <title>Strigolactones Initiate the Formation of Haustorium-like Structures in Castilleja.</title>
        <authorList>
            <person name="Buerger M."/>
            <person name="Peterson D."/>
            <person name="Chory J."/>
        </authorList>
    </citation>
    <scope>NUCLEOTIDE SEQUENCE [LARGE SCALE GENOMIC DNA]</scope>
</reference>
<protein>
    <submittedName>
        <fullName evidence="1">Uncharacterized protein</fullName>
    </submittedName>
</protein>
<evidence type="ECO:0000313" key="1">
    <source>
        <dbReference type="EMBL" id="KAL3620125.1"/>
    </source>
</evidence>
<name>A0ABD3BTW3_9LAMI</name>
<accession>A0ABD3BTW3</accession>
<dbReference type="EMBL" id="JAVIJP010000066">
    <property type="protein sequence ID" value="KAL3620125.1"/>
    <property type="molecule type" value="Genomic_DNA"/>
</dbReference>
<evidence type="ECO:0000313" key="2">
    <source>
        <dbReference type="Proteomes" id="UP001632038"/>
    </source>
</evidence>
<comment type="caution">
    <text evidence="1">The sequence shown here is derived from an EMBL/GenBank/DDBJ whole genome shotgun (WGS) entry which is preliminary data.</text>
</comment>
<organism evidence="1 2">
    <name type="scientific">Castilleja foliolosa</name>
    <dbReference type="NCBI Taxonomy" id="1961234"/>
    <lineage>
        <taxon>Eukaryota</taxon>
        <taxon>Viridiplantae</taxon>
        <taxon>Streptophyta</taxon>
        <taxon>Embryophyta</taxon>
        <taxon>Tracheophyta</taxon>
        <taxon>Spermatophyta</taxon>
        <taxon>Magnoliopsida</taxon>
        <taxon>eudicotyledons</taxon>
        <taxon>Gunneridae</taxon>
        <taxon>Pentapetalae</taxon>
        <taxon>asterids</taxon>
        <taxon>lamiids</taxon>
        <taxon>Lamiales</taxon>
        <taxon>Orobanchaceae</taxon>
        <taxon>Pedicularideae</taxon>
        <taxon>Castillejinae</taxon>
        <taxon>Castilleja</taxon>
    </lineage>
</organism>
<keyword evidence="2" id="KW-1185">Reference proteome</keyword>
<dbReference type="Proteomes" id="UP001632038">
    <property type="component" value="Unassembled WGS sequence"/>
</dbReference>
<proteinExistence type="predicted"/>